<protein>
    <submittedName>
        <fullName evidence="2">Uncharacterized protein</fullName>
    </submittedName>
</protein>
<dbReference type="RefSeq" id="XP_060338133.1">
    <property type="nucleotide sequence ID" value="XM_060480539.1"/>
</dbReference>
<dbReference type="GeneID" id="85364087"/>
<evidence type="ECO:0000313" key="2">
    <source>
        <dbReference type="EMBL" id="KAK0467858.1"/>
    </source>
</evidence>
<comment type="caution">
    <text evidence="2">The sequence shown here is derived from an EMBL/GenBank/DDBJ whole genome shotgun (WGS) entry which is preliminary data.</text>
</comment>
<proteinExistence type="predicted"/>
<gene>
    <name evidence="2" type="ORF">EV420DRAFT_1758094</name>
</gene>
<accession>A0AA39NLW2</accession>
<organism evidence="2 3">
    <name type="scientific">Armillaria tabescens</name>
    <name type="common">Ringless honey mushroom</name>
    <name type="synonym">Agaricus tabescens</name>
    <dbReference type="NCBI Taxonomy" id="1929756"/>
    <lineage>
        <taxon>Eukaryota</taxon>
        <taxon>Fungi</taxon>
        <taxon>Dikarya</taxon>
        <taxon>Basidiomycota</taxon>
        <taxon>Agaricomycotina</taxon>
        <taxon>Agaricomycetes</taxon>
        <taxon>Agaricomycetidae</taxon>
        <taxon>Agaricales</taxon>
        <taxon>Marasmiineae</taxon>
        <taxon>Physalacriaceae</taxon>
        <taxon>Desarmillaria</taxon>
    </lineage>
</organism>
<name>A0AA39NLW2_ARMTA</name>
<dbReference type="AlphaFoldDB" id="A0AA39NLW2"/>
<dbReference type="Proteomes" id="UP001175211">
    <property type="component" value="Unassembled WGS sequence"/>
</dbReference>
<feature type="region of interest" description="Disordered" evidence="1">
    <location>
        <begin position="238"/>
        <end position="271"/>
    </location>
</feature>
<evidence type="ECO:0000313" key="3">
    <source>
        <dbReference type="Proteomes" id="UP001175211"/>
    </source>
</evidence>
<keyword evidence="3" id="KW-1185">Reference proteome</keyword>
<dbReference type="EMBL" id="JAUEPS010000002">
    <property type="protein sequence ID" value="KAK0467858.1"/>
    <property type="molecule type" value="Genomic_DNA"/>
</dbReference>
<sequence length="271" mass="30522">MGDQIDFAFRRLQPSILLLHADIPHVIWGQDAVEFCFGGPFNFYDELDLQILLPPSKIQEAVKLLAPSYSTMTCDDIDEEKMTVDKRLACVDYTLAFRDRPDDFVRLKLLRQNTDTVPSHVLLISNTIFDYPLDDVVQVPLPLCPDLPFPSVPAIVGLMPVHIQKWFKAGFSRQSLSFICACRTLLESAIEFSFCEELDTVFSDVDQLPTRLKEMICGLDEHQKTYVYDFFPIGEPGGSSSDSDGDIVWPNGFTLPPIPRTDSQGANDPPE</sequence>
<evidence type="ECO:0000256" key="1">
    <source>
        <dbReference type="SAM" id="MobiDB-lite"/>
    </source>
</evidence>
<reference evidence="2" key="1">
    <citation type="submission" date="2023-06" db="EMBL/GenBank/DDBJ databases">
        <authorList>
            <consortium name="Lawrence Berkeley National Laboratory"/>
            <person name="Ahrendt S."/>
            <person name="Sahu N."/>
            <person name="Indic B."/>
            <person name="Wong-Bajracharya J."/>
            <person name="Merenyi Z."/>
            <person name="Ke H.-M."/>
            <person name="Monk M."/>
            <person name="Kocsube S."/>
            <person name="Drula E."/>
            <person name="Lipzen A."/>
            <person name="Balint B."/>
            <person name="Henrissat B."/>
            <person name="Andreopoulos B."/>
            <person name="Martin F.M."/>
            <person name="Harder C.B."/>
            <person name="Rigling D."/>
            <person name="Ford K.L."/>
            <person name="Foster G.D."/>
            <person name="Pangilinan J."/>
            <person name="Papanicolaou A."/>
            <person name="Barry K."/>
            <person name="LaButti K."/>
            <person name="Viragh M."/>
            <person name="Koriabine M."/>
            <person name="Yan M."/>
            <person name="Riley R."/>
            <person name="Champramary S."/>
            <person name="Plett K.L."/>
            <person name="Tsai I.J."/>
            <person name="Slot J."/>
            <person name="Sipos G."/>
            <person name="Plett J."/>
            <person name="Nagy L.G."/>
            <person name="Grigoriev I.V."/>
        </authorList>
    </citation>
    <scope>NUCLEOTIDE SEQUENCE</scope>
    <source>
        <strain evidence="2">CCBAS 213</strain>
    </source>
</reference>
<feature type="compositionally biased region" description="Polar residues" evidence="1">
    <location>
        <begin position="261"/>
        <end position="271"/>
    </location>
</feature>